<dbReference type="Pfam" id="PF12937">
    <property type="entry name" value="F-box-like"/>
    <property type="match status" value="1"/>
</dbReference>
<dbReference type="Gene3D" id="1.20.1280.50">
    <property type="match status" value="1"/>
</dbReference>
<accession>A0AAD7NI65</accession>
<dbReference type="Proteomes" id="UP001215598">
    <property type="component" value="Unassembled WGS sequence"/>
</dbReference>
<sequence length="328" mass="36898">MSNSLVSARRAAIDNELAELSRKVALLKAERNSLAPIATLPNELLVRILAAFTAGTALSMRQPSTLAKLMFVCRHWANIIAAFPTLWDEITLWSLPSRRSLEAQLLRSGVAPVGIYILQFSSFHYTPLILANVARIKALDLAGERSDLVEFLQAMQEVDFPMLRSLALIAYESAQPVPDVHLPRDLFRRMPSLCNLELREIDAPWEYLPPLRSLRLSVKHTSSLNPFPLPVLFNLLKSSPTLHTLNLDLAIQAGSVNSSLRVDLPQLKLLHLSTMLGHCEDLINRLTFPASTRLLLYPEYIRTVEDIRHILVPIRNHLRAQPRQSPPL</sequence>
<gene>
    <name evidence="2" type="ORF">B0H16DRAFT_527512</name>
</gene>
<dbReference type="PROSITE" id="PS50181">
    <property type="entry name" value="FBOX"/>
    <property type="match status" value="1"/>
</dbReference>
<feature type="domain" description="F-box" evidence="1">
    <location>
        <begin position="34"/>
        <end position="90"/>
    </location>
</feature>
<reference evidence="2" key="1">
    <citation type="submission" date="2023-03" db="EMBL/GenBank/DDBJ databases">
        <title>Massive genome expansion in bonnet fungi (Mycena s.s.) driven by repeated elements and novel gene families across ecological guilds.</title>
        <authorList>
            <consortium name="Lawrence Berkeley National Laboratory"/>
            <person name="Harder C.B."/>
            <person name="Miyauchi S."/>
            <person name="Viragh M."/>
            <person name="Kuo A."/>
            <person name="Thoen E."/>
            <person name="Andreopoulos B."/>
            <person name="Lu D."/>
            <person name="Skrede I."/>
            <person name="Drula E."/>
            <person name="Henrissat B."/>
            <person name="Morin E."/>
            <person name="Kohler A."/>
            <person name="Barry K."/>
            <person name="LaButti K."/>
            <person name="Morin E."/>
            <person name="Salamov A."/>
            <person name="Lipzen A."/>
            <person name="Mereny Z."/>
            <person name="Hegedus B."/>
            <person name="Baldrian P."/>
            <person name="Stursova M."/>
            <person name="Weitz H."/>
            <person name="Taylor A."/>
            <person name="Grigoriev I.V."/>
            <person name="Nagy L.G."/>
            <person name="Martin F."/>
            <person name="Kauserud H."/>
        </authorList>
    </citation>
    <scope>NUCLEOTIDE SEQUENCE</scope>
    <source>
        <strain evidence="2">CBHHK182m</strain>
    </source>
</reference>
<comment type="caution">
    <text evidence="2">The sequence shown here is derived from an EMBL/GenBank/DDBJ whole genome shotgun (WGS) entry which is preliminary data.</text>
</comment>
<keyword evidence="3" id="KW-1185">Reference proteome</keyword>
<evidence type="ECO:0000313" key="3">
    <source>
        <dbReference type="Proteomes" id="UP001215598"/>
    </source>
</evidence>
<evidence type="ECO:0000313" key="2">
    <source>
        <dbReference type="EMBL" id="KAJ7762119.1"/>
    </source>
</evidence>
<name>A0AAD7NI65_9AGAR</name>
<dbReference type="EMBL" id="JARKIB010000033">
    <property type="protein sequence ID" value="KAJ7762119.1"/>
    <property type="molecule type" value="Genomic_DNA"/>
</dbReference>
<organism evidence="2 3">
    <name type="scientific">Mycena metata</name>
    <dbReference type="NCBI Taxonomy" id="1033252"/>
    <lineage>
        <taxon>Eukaryota</taxon>
        <taxon>Fungi</taxon>
        <taxon>Dikarya</taxon>
        <taxon>Basidiomycota</taxon>
        <taxon>Agaricomycotina</taxon>
        <taxon>Agaricomycetes</taxon>
        <taxon>Agaricomycetidae</taxon>
        <taxon>Agaricales</taxon>
        <taxon>Marasmiineae</taxon>
        <taxon>Mycenaceae</taxon>
        <taxon>Mycena</taxon>
    </lineage>
</organism>
<dbReference type="SUPFAM" id="SSF81383">
    <property type="entry name" value="F-box domain"/>
    <property type="match status" value="1"/>
</dbReference>
<proteinExistence type="predicted"/>
<dbReference type="InterPro" id="IPR036047">
    <property type="entry name" value="F-box-like_dom_sf"/>
</dbReference>
<dbReference type="AlphaFoldDB" id="A0AAD7NI65"/>
<dbReference type="SUPFAM" id="SSF52047">
    <property type="entry name" value="RNI-like"/>
    <property type="match status" value="1"/>
</dbReference>
<dbReference type="InterPro" id="IPR001810">
    <property type="entry name" value="F-box_dom"/>
</dbReference>
<evidence type="ECO:0000259" key="1">
    <source>
        <dbReference type="PROSITE" id="PS50181"/>
    </source>
</evidence>
<protein>
    <recommendedName>
        <fullName evidence="1">F-box domain-containing protein</fullName>
    </recommendedName>
</protein>